<accession>Q5EX51</accession>
<comment type="function">
    <text evidence="17">Core subunit of the mitochondrial membrane respiratory chain NADH dehydrogenase (Complex I) which catalyzes electron transfer from NADH through the respiratory chain, using ubiquinone as an electron acceptor. Essential for the catalytic activity and assembly of complex I.</text>
</comment>
<dbReference type="GO" id="GO:0008137">
    <property type="term" value="F:NADH dehydrogenase (ubiquinone) activity"/>
    <property type="evidence" value="ECO:0007669"/>
    <property type="project" value="UniProtKB-EC"/>
</dbReference>
<name>Q5EX51_9SAUR</name>
<evidence type="ECO:0000256" key="10">
    <source>
        <dbReference type="ARBA" id="ARBA00022982"/>
    </source>
</evidence>
<evidence type="ECO:0000256" key="13">
    <source>
        <dbReference type="ARBA" id="ARBA00023075"/>
    </source>
</evidence>
<evidence type="ECO:0000313" key="20">
    <source>
        <dbReference type="EMBL" id="AAW72030.1"/>
    </source>
</evidence>
<evidence type="ECO:0000256" key="11">
    <source>
        <dbReference type="ARBA" id="ARBA00022989"/>
    </source>
</evidence>
<dbReference type="InterPro" id="IPR050175">
    <property type="entry name" value="Complex_I_Subunit_2"/>
</dbReference>
<evidence type="ECO:0000256" key="15">
    <source>
        <dbReference type="ARBA" id="ARBA00023136"/>
    </source>
</evidence>
<evidence type="ECO:0000256" key="5">
    <source>
        <dbReference type="ARBA" id="ARBA00022448"/>
    </source>
</evidence>
<comment type="subcellular location">
    <subcellularLocation>
        <location evidence="1 17">Mitochondrion inner membrane</location>
        <topology evidence="1 17">Multi-pass membrane protein</topology>
    </subcellularLocation>
</comment>
<evidence type="ECO:0000259" key="18">
    <source>
        <dbReference type="Pfam" id="PF00361"/>
    </source>
</evidence>
<dbReference type="InterPro" id="IPR003917">
    <property type="entry name" value="NADH_UbQ_OxRdtase_chain2"/>
</dbReference>
<keyword evidence="9 17" id="KW-1278">Translocase</keyword>
<dbReference type="InterPro" id="IPR001750">
    <property type="entry name" value="ND/Mrp_TM"/>
</dbReference>
<feature type="transmembrane region" description="Helical" evidence="17">
    <location>
        <begin position="153"/>
        <end position="171"/>
    </location>
</feature>
<dbReference type="EMBL" id="AY662542">
    <property type="protein sequence ID" value="AAW72030.1"/>
    <property type="molecule type" value="Genomic_DNA"/>
</dbReference>
<evidence type="ECO:0000259" key="19">
    <source>
        <dbReference type="Pfam" id="PF06444"/>
    </source>
</evidence>
<feature type="transmembrane region" description="Helical" evidence="17">
    <location>
        <begin position="94"/>
        <end position="115"/>
    </location>
</feature>
<dbReference type="GO" id="GO:0005743">
    <property type="term" value="C:mitochondrial inner membrane"/>
    <property type="evidence" value="ECO:0007669"/>
    <property type="project" value="UniProtKB-SubCell"/>
</dbReference>
<keyword evidence="13 17" id="KW-0830">Ubiquinone</keyword>
<feature type="transmembrane region" description="Helical" evidence="17">
    <location>
        <begin position="202"/>
        <end position="221"/>
    </location>
</feature>
<feature type="transmembrane region" description="Helical" evidence="17">
    <location>
        <begin position="59"/>
        <end position="82"/>
    </location>
</feature>
<comment type="similarity">
    <text evidence="2 17">Belongs to the complex I subunit 2 family.</text>
</comment>
<feature type="transmembrane region" description="Helical" evidence="17">
    <location>
        <begin position="279"/>
        <end position="302"/>
    </location>
</feature>
<dbReference type="PRINTS" id="PR01436">
    <property type="entry name" value="NADHDHGNASE2"/>
</dbReference>
<keyword evidence="8 17" id="KW-0999">Mitochondrion inner membrane</keyword>
<gene>
    <name evidence="20" type="primary">ND2</name>
</gene>
<dbReference type="Pfam" id="PF06444">
    <property type="entry name" value="NADH_dehy_S2_C"/>
    <property type="match status" value="1"/>
</dbReference>
<evidence type="ECO:0000256" key="14">
    <source>
        <dbReference type="ARBA" id="ARBA00023128"/>
    </source>
</evidence>
<evidence type="ECO:0000256" key="16">
    <source>
        <dbReference type="ARBA" id="ARBA00049551"/>
    </source>
</evidence>
<evidence type="ECO:0000256" key="1">
    <source>
        <dbReference type="ARBA" id="ARBA00004448"/>
    </source>
</evidence>
<feature type="transmembrane region" description="Helical" evidence="17">
    <location>
        <begin position="323"/>
        <end position="344"/>
    </location>
</feature>
<evidence type="ECO:0000256" key="12">
    <source>
        <dbReference type="ARBA" id="ARBA00023027"/>
    </source>
</evidence>
<comment type="catalytic activity">
    <reaction evidence="16 17">
        <text>a ubiquinone + NADH + 5 H(+)(in) = a ubiquinol + NAD(+) + 4 H(+)(out)</text>
        <dbReference type="Rhea" id="RHEA:29091"/>
        <dbReference type="Rhea" id="RHEA-COMP:9565"/>
        <dbReference type="Rhea" id="RHEA-COMP:9566"/>
        <dbReference type="ChEBI" id="CHEBI:15378"/>
        <dbReference type="ChEBI" id="CHEBI:16389"/>
        <dbReference type="ChEBI" id="CHEBI:17976"/>
        <dbReference type="ChEBI" id="CHEBI:57540"/>
        <dbReference type="ChEBI" id="CHEBI:57945"/>
        <dbReference type="EC" id="7.1.1.2"/>
    </reaction>
</comment>
<evidence type="ECO:0000256" key="3">
    <source>
        <dbReference type="ARBA" id="ARBA00012944"/>
    </source>
</evidence>
<sequence>MNPLLCSMLFSSMATGTIIAASANHWLLAWMGLELNTLAILPLLATTHTPRATEAATKYFLIQAAASSMLLLASIINAQMTSQWDITQLTTQPAITMLTLALMMKLGVAPMHSWLPEIMQGTTTQMALVVATWQKLAPIALLFSTAHTLHTPTILGLALLSTLIGGWGGLNQTQLRKLMAFSSIAHLGWIISMMPLNMSLTMITLTLYIIMTTTMFMAMSLTNTKSLKDITTTWNSIPSTMVLLLLTLISLGGLPPLSGFMLKWLILKELVFTDLSITATLMALASLLSLMFYIRLGYLTSLTISPNTNMMETKWRLKPNHHTAGITTTMAMTIMLLPLMPVLITH</sequence>
<evidence type="ECO:0000256" key="6">
    <source>
        <dbReference type="ARBA" id="ARBA00022660"/>
    </source>
</evidence>
<keyword evidence="14 17" id="KW-0496">Mitochondrion</keyword>
<dbReference type="PANTHER" id="PTHR46552:SF1">
    <property type="entry name" value="NADH-UBIQUINONE OXIDOREDUCTASE CHAIN 2"/>
    <property type="match status" value="1"/>
</dbReference>
<keyword evidence="6 17" id="KW-0679">Respiratory chain</keyword>
<keyword evidence="15 17" id="KW-0472">Membrane</keyword>
<keyword evidence="5" id="KW-0813">Transport</keyword>
<dbReference type="Pfam" id="PF00361">
    <property type="entry name" value="Proton_antipo_M"/>
    <property type="match status" value="1"/>
</dbReference>
<feature type="domain" description="NADH:quinone oxidoreductase/Mrp antiporter transmembrane" evidence="18">
    <location>
        <begin position="23"/>
        <end position="288"/>
    </location>
</feature>
<keyword evidence="12 17" id="KW-0520">NAD</keyword>
<dbReference type="InterPro" id="IPR010933">
    <property type="entry name" value="NADH_DH_su2_C"/>
</dbReference>
<dbReference type="EC" id="7.1.1.2" evidence="3 17"/>
<organism evidence="20">
    <name type="scientific">Trogonophis wiegmanni</name>
    <name type="common">checkerboard worm lizard</name>
    <dbReference type="NCBI Taxonomy" id="261506"/>
    <lineage>
        <taxon>Eukaryota</taxon>
        <taxon>Metazoa</taxon>
        <taxon>Chordata</taxon>
        <taxon>Craniata</taxon>
        <taxon>Vertebrata</taxon>
        <taxon>Euteleostomi</taxon>
        <taxon>Lepidosauria</taxon>
        <taxon>Squamata</taxon>
        <taxon>Bifurcata</taxon>
        <taxon>Unidentata</taxon>
        <taxon>Episquamata</taxon>
        <taxon>Laterata</taxon>
        <taxon>Lacertibaenia</taxon>
        <taxon>Amphisbaenia</taxon>
        <taxon>Trogonophidae</taxon>
        <taxon>Trogonophis</taxon>
    </lineage>
</organism>
<evidence type="ECO:0000256" key="8">
    <source>
        <dbReference type="ARBA" id="ARBA00022792"/>
    </source>
</evidence>
<protein>
    <recommendedName>
        <fullName evidence="4 17">NADH-ubiquinone oxidoreductase chain 2</fullName>
        <ecNumber evidence="3 17">7.1.1.2</ecNumber>
    </recommendedName>
</protein>
<evidence type="ECO:0000256" key="2">
    <source>
        <dbReference type="ARBA" id="ARBA00007012"/>
    </source>
</evidence>
<evidence type="ECO:0000256" key="9">
    <source>
        <dbReference type="ARBA" id="ARBA00022967"/>
    </source>
</evidence>
<keyword evidence="11 17" id="KW-1133">Transmembrane helix</keyword>
<evidence type="ECO:0000256" key="7">
    <source>
        <dbReference type="ARBA" id="ARBA00022692"/>
    </source>
</evidence>
<dbReference type="PANTHER" id="PTHR46552">
    <property type="entry name" value="NADH-UBIQUINONE OXIDOREDUCTASE CHAIN 2"/>
    <property type="match status" value="1"/>
</dbReference>
<keyword evidence="10 17" id="KW-0249">Electron transport</keyword>
<feature type="domain" description="NADH dehydrogenase subunit 2 C-terminal" evidence="19">
    <location>
        <begin position="290"/>
        <end position="343"/>
    </location>
</feature>
<proteinExistence type="inferred from homology"/>
<feature type="transmembrane region" description="Helical" evidence="17">
    <location>
        <begin position="178"/>
        <end position="196"/>
    </location>
</feature>
<feature type="transmembrane region" description="Helical" evidence="17">
    <location>
        <begin position="242"/>
        <end position="267"/>
    </location>
</feature>
<dbReference type="GO" id="GO:0006120">
    <property type="term" value="P:mitochondrial electron transport, NADH to ubiquinone"/>
    <property type="evidence" value="ECO:0007669"/>
    <property type="project" value="InterPro"/>
</dbReference>
<evidence type="ECO:0000256" key="4">
    <source>
        <dbReference type="ARBA" id="ARBA00021008"/>
    </source>
</evidence>
<reference evidence="20" key="1">
    <citation type="journal article" date="2004" name="Syst. Biol.">
        <title>Molecular phylogenetics of squamata: the position of snakes, amphisbaenians, and dibamids, and the root of the squamate tree.</title>
        <authorList>
            <person name="Townsend T."/>
            <person name="Larson A."/>
            <person name="Louis E."/>
            <person name="Macey J.R."/>
        </authorList>
    </citation>
    <scope>NUCLEOTIDE SEQUENCE</scope>
</reference>
<evidence type="ECO:0000256" key="17">
    <source>
        <dbReference type="RuleBase" id="RU003403"/>
    </source>
</evidence>
<dbReference type="AlphaFoldDB" id="Q5EX51"/>
<geneLocation type="mitochondrion" evidence="20"/>
<keyword evidence="7 17" id="KW-0812">Transmembrane</keyword>